<evidence type="ECO:0008006" key="4">
    <source>
        <dbReference type="Google" id="ProtNLM"/>
    </source>
</evidence>
<sequence length="99" mass="12084">MQNQEMNQQMQNQQNMMQQNQQQYMQQPPHVITMKDFNYINDMLAWNLLVMKKAHFAATQCQDQQIKTQLDACGQMHQRHYMKLLYHFEEKQMNNSIMQ</sequence>
<reference evidence="2 3" key="1">
    <citation type="submission" date="2021-05" db="EMBL/GenBank/DDBJ databases">
        <title>Novel Bacillus species.</title>
        <authorList>
            <person name="Liu G."/>
        </authorList>
    </citation>
    <scope>NUCLEOTIDE SEQUENCE [LARGE SCALE GENOMIC DNA]</scope>
    <source>
        <strain evidence="3">FJAT-49780</strain>
    </source>
</reference>
<protein>
    <recommendedName>
        <fullName evidence="4">Spore coat protein</fullName>
    </recommendedName>
</protein>
<dbReference type="RefSeq" id="WP_213124485.1">
    <property type="nucleotide sequence ID" value="NZ_JAGYPG010000002.1"/>
</dbReference>
<dbReference type="EMBL" id="JAGYPG010000002">
    <property type="protein sequence ID" value="MBS4195254.1"/>
    <property type="molecule type" value="Genomic_DNA"/>
</dbReference>
<evidence type="ECO:0000313" key="3">
    <source>
        <dbReference type="Proteomes" id="UP000681414"/>
    </source>
</evidence>
<keyword evidence="3" id="KW-1185">Reference proteome</keyword>
<dbReference type="Proteomes" id="UP000681414">
    <property type="component" value="Unassembled WGS sequence"/>
</dbReference>
<organism evidence="2 3">
    <name type="scientific">Lederbergia citri</name>
    <dbReference type="NCBI Taxonomy" id="2833580"/>
    <lineage>
        <taxon>Bacteria</taxon>
        <taxon>Bacillati</taxon>
        <taxon>Bacillota</taxon>
        <taxon>Bacilli</taxon>
        <taxon>Bacillales</taxon>
        <taxon>Bacillaceae</taxon>
        <taxon>Lederbergia</taxon>
    </lineage>
</organism>
<feature type="region of interest" description="Disordered" evidence="1">
    <location>
        <begin position="1"/>
        <end position="24"/>
    </location>
</feature>
<evidence type="ECO:0000256" key="1">
    <source>
        <dbReference type="SAM" id="MobiDB-lite"/>
    </source>
</evidence>
<accession>A0A942TFK3</accession>
<name>A0A942TFK3_9BACI</name>
<comment type="caution">
    <text evidence="2">The sequence shown here is derived from an EMBL/GenBank/DDBJ whole genome shotgun (WGS) entry which is preliminary data.</text>
</comment>
<evidence type="ECO:0000313" key="2">
    <source>
        <dbReference type="EMBL" id="MBS4195254.1"/>
    </source>
</evidence>
<dbReference type="AlphaFoldDB" id="A0A942TFK3"/>
<proteinExistence type="predicted"/>
<gene>
    <name evidence="2" type="ORF">KHA97_09315</name>
</gene>